<dbReference type="InterPro" id="IPR011105">
    <property type="entry name" value="Cell_wall_hydrolase_SleB"/>
</dbReference>
<feature type="domain" description="LysM" evidence="2">
    <location>
        <begin position="154"/>
        <end position="198"/>
    </location>
</feature>
<protein>
    <recommendedName>
        <fullName evidence="2">LysM domain-containing protein</fullName>
    </recommendedName>
</protein>
<dbReference type="Gene3D" id="6.20.240.60">
    <property type="match status" value="1"/>
</dbReference>
<organism evidence="3 4">
    <name type="scientific">Paenibacillus glycanilyticus</name>
    <dbReference type="NCBI Taxonomy" id="126569"/>
    <lineage>
        <taxon>Bacteria</taxon>
        <taxon>Bacillati</taxon>
        <taxon>Bacillota</taxon>
        <taxon>Bacilli</taxon>
        <taxon>Bacillales</taxon>
        <taxon>Paenibacillaceae</taxon>
        <taxon>Paenibacillus</taxon>
    </lineage>
</organism>
<dbReference type="InterPro" id="IPR042047">
    <property type="entry name" value="SleB_dom1"/>
</dbReference>
<gene>
    <name evidence="3" type="ORF">PghCCS26_11330</name>
</gene>
<keyword evidence="4" id="KW-1185">Reference proteome</keyword>
<evidence type="ECO:0000313" key="4">
    <source>
        <dbReference type="Proteomes" id="UP001285921"/>
    </source>
</evidence>
<accession>A0ABQ6NFX9</accession>
<dbReference type="InterPro" id="IPR018392">
    <property type="entry name" value="LysM"/>
</dbReference>
<proteinExistence type="predicted"/>
<dbReference type="Gene3D" id="1.10.10.2520">
    <property type="entry name" value="Cell wall hydrolase SleB, domain 1"/>
    <property type="match status" value="1"/>
</dbReference>
<comment type="caution">
    <text evidence="3">The sequence shown here is derived from an EMBL/GenBank/DDBJ whole genome shotgun (WGS) entry which is preliminary data.</text>
</comment>
<dbReference type="SUPFAM" id="SSF55383">
    <property type="entry name" value="Copper amine oxidase, domain N"/>
    <property type="match status" value="1"/>
</dbReference>
<dbReference type="Pfam" id="PF07833">
    <property type="entry name" value="Cu_amine_oxidN1"/>
    <property type="match status" value="1"/>
</dbReference>
<feature type="chain" id="PRO_5047088600" description="LysM domain-containing protein" evidence="1">
    <location>
        <begin position="31"/>
        <end position="329"/>
    </location>
</feature>
<dbReference type="Proteomes" id="UP001285921">
    <property type="component" value="Unassembled WGS sequence"/>
</dbReference>
<dbReference type="Pfam" id="PF07486">
    <property type="entry name" value="Hydrolase_2"/>
    <property type="match status" value="1"/>
</dbReference>
<feature type="signal peptide" evidence="1">
    <location>
        <begin position="1"/>
        <end position="30"/>
    </location>
</feature>
<dbReference type="PROSITE" id="PS51782">
    <property type="entry name" value="LYSM"/>
    <property type="match status" value="1"/>
</dbReference>
<sequence>MIIHSMQKSVKIMSCVMALALLWLSAGPLASVSAAEAGATVRVNGENAKLSDSIITQKNRMYVPAARIATMLGAEISWDSNNEELTIDTAYNDEIVFGNGVPVVYFNDNRYKMDAVPFMEDGRMYVPLRQLADVLHADLTWDTDSNTAKLTDVDRAAVTDEYGLAEISKEYGISAATLLKRNGLNSKDQVKPGTKLKVVIPSFLDNPASSYSQSDLTLLAKISQIEAGRDSYEGQLAIANVILNRVKDSRFPDSIHDVIYSGKQFPPAHNGLLDKSKPNASALRAAKDALNGRNNVYDAVYFYNPNVTRGSFWSSLEVVARIGGHNFAR</sequence>
<dbReference type="Gene3D" id="3.10.350.10">
    <property type="entry name" value="LysM domain"/>
    <property type="match status" value="1"/>
</dbReference>
<evidence type="ECO:0000259" key="2">
    <source>
        <dbReference type="PROSITE" id="PS51782"/>
    </source>
</evidence>
<dbReference type="Pfam" id="PF01476">
    <property type="entry name" value="LysM"/>
    <property type="match status" value="1"/>
</dbReference>
<dbReference type="InterPro" id="IPR036779">
    <property type="entry name" value="LysM_dom_sf"/>
</dbReference>
<dbReference type="CDD" id="cd00118">
    <property type="entry name" value="LysM"/>
    <property type="match status" value="1"/>
</dbReference>
<dbReference type="EMBL" id="BTCL01000003">
    <property type="protein sequence ID" value="GMK44006.1"/>
    <property type="molecule type" value="Genomic_DNA"/>
</dbReference>
<dbReference type="InterPro" id="IPR012854">
    <property type="entry name" value="Cu_amine_oxidase-like_N"/>
</dbReference>
<dbReference type="Gene3D" id="3.30.457.10">
    <property type="entry name" value="Copper amine oxidase-like, N-terminal domain"/>
    <property type="match status" value="1"/>
</dbReference>
<keyword evidence="1" id="KW-0732">Signal</keyword>
<reference evidence="3 4" key="1">
    <citation type="submission" date="2023-05" db="EMBL/GenBank/DDBJ databases">
        <title>Draft genome of Paenibacillus sp. CCS26.</title>
        <authorList>
            <person name="Akita H."/>
            <person name="Shinto Y."/>
            <person name="Kimura Z."/>
        </authorList>
    </citation>
    <scope>NUCLEOTIDE SEQUENCE [LARGE SCALE GENOMIC DNA]</scope>
    <source>
        <strain evidence="3 4">CCS26</strain>
    </source>
</reference>
<name>A0ABQ6NFX9_9BACL</name>
<evidence type="ECO:0000256" key="1">
    <source>
        <dbReference type="SAM" id="SignalP"/>
    </source>
</evidence>
<evidence type="ECO:0000313" key="3">
    <source>
        <dbReference type="EMBL" id="GMK44006.1"/>
    </source>
</evidence>
<dbReference type="RefSeq" id="WP_127496034.1">
    <property type="nucleotide sequence ID" value="NZ_BTCL01000003.1"/>
</dbReference>
<dbReference type="InterPro" id="IPR036582">
    <property type="entry name" value="Mao_N_sf"/>
</dbReference>